<name>A0A8S5PYR4_9CAUD</name>
<accession>A0A8S5PYR4</accession>
<reference evidence="1" key="1">
    <citation type="journal article" date="2021" name="Proc. Natl. Acad. Sci. U.S.A.">
        <title>A Catalog of Tens of Thousands of Viruses from Human Metagenomes Reveals Hidden Associations with Chronic Diseases.</title>
        <authorList>
            <person name="Tisza M.J."/>
            <person name="Buck C.B."/>
        </authorList>
    </citation>
    <scope>NUCLEOTIDE SEQUENCE</scope>
    <source>
        <strain evidence="1">CtBtT5</strain>
    </source>
</reference>
<dbReference type="EMBL" id="BK015540">
    <property type="protein sequence ID" value="DAE11904.1"/>
    <property type="molecule type" value="Genomic_DNA"/>
</dbReference>
<sequence>MAGTNDVQAFIPSIWSKRTQLMKREKSIIYAIANFEERAGLQFGAEVFRPFMMDDLEINQYTRGKDGKEQTLKTMPEKLLIDQENEITVYIDTNDQIQSKYSIEKEFSDRASNLLVANEDGRFLEEILFAEYSLDGGVVNKTNVADLLSESKDELSINNVEDKELIVVGPSKLMGAIELNAIKDGFNLADSTLKNGFAGTFLGLECYKNNHLPHTTKLSKVPADGDSIKINGVKITFKTTPAAAGDVKVGANLQASIENANKVLLGATEDSATGKALADEDRKKVKRVRAKIILTGASEAHVFTSGKARIELTGFASEKTYVYAMVGKKKTIDCVIQDMPEIQQNKAEKRKGYFYMATDLFGVKAFKEGRERMLKLKMEA</sequence>
<protein>
    <submittedName>
        <fullName evidence="1">Major capsid protein</fullName>
    </submittedName>
</protein>
<organism evidence="1">
    <name type="scientific">Myoviridae sp. ctBtT5</name>
    <dbReference type="NCBI Taxonomy" id="2825048"/>
    <lineage>
        <taxon>Viruses</taxon>
        <taxon>Duplodnaviria</taxon>
        <taxon>Heunggongvirae</taxon>
        <taxon>Uroviricota</taxon>
        <taxon>Caudoviricetes</taxon>
    </lineage>
</organism>
<proteinExistence type="predicted"/>
<evidence type="ECO:0000313" key="1">
    <source>
        <dbReference type="EMBL" id="DAE11904.1"/>
    </source>
</evidence>